<feature type="transmembrane region" description="Helical" evidence="1">
    <location>
        <begin position="74"/>
        <end position="95"/>
    </location>
</feature>
<evidence type="ECO:0000256" key="1">
    <source>
        <dbReference type="SAM" id="Phobius"/>
    </source>
</evidence>
<accession>X1GW94</accession>
<organism evidence="2">
    <name type="scientific">marine sediment metagenome</name>
    <dbReference type="NCBI Taxonomy" id="412755"/>
    <lineage>
        <taxon>unclassified sequences</taxon>
        <taxon>metagenomes</taxon>
        <taxon>ecological metagenomes</taxon>
    </lineage>
</organism>
<feature type="transmembrane region" description="Helical" evidence="1">
    <location>
        <begin position="44"/>
        <end position="68"/>
    </location>
</feature>
<proteinExistence type="predicted"/>
<name>X1GW94_9ZZZZ</name>
<gene>
    <name evidence="2" type="ORF">S03H2_49881</name>
</gene>
<protein>
    <submittedName>
        <fullName evidence="2">Uncharacterized protein</fullName>
    </submittedName>
</protein>
<evidence type="ECO:0000313" key="2">
    <source>
        <dbReference type="EMBL" id="GAH62191.1"/>
    </source>
</evidence>
<dbReference type="AlphaFoldDB" id="X1GW94"/>
<comment type="caution">
    <text evidence="2">The sequence shown here is derived from an EMBL/GenBank/DDBJ whole genome shotgun (WGS) entry which is preliminary data.</text>
</comment>
<sequence length="101" mass="10552">MKVDSVRELVTMIVKDKSLEEEIRKDPAKAIAKITESPLKTDKWIYRIVVSALGLAVLLAVSGGIYLAAKPDTAIPEILIAIGSAAVGALAGLLAPTPGSK</sequence>
<keyword evidence="1" id="KW-0812">Transmembrane</keyword>
<keyword evidence="1" id="KW-0472">Membrane</keyword>
<keyword evidence="1" id="KW-1133">Transmembrane helix</keyword>
<dbReference type="EMBL" id="BARU01031545">
    <property type="protein sequence ID" value="GAH62191.1"/>
    <property type="molecule type" value="Genomic_DNA"/>
</dbReference>
<reference evidence="2" key="1">
    <citation type="journal article" date="2014" name="Front. Microbiol.">
        <title>High frequency of phylogenetically diverse reductive dehalogenase-homologous genes in deep subseafloor sedimentary metagenomes.</title>
        <authorList>
            <person name="Kawai M."/>
            <person name="Futagami T."/>
            <person name="Toyoda A."/>
            <person name="Takaki Y."/>
            <person name="Nishi S."/>
            <person name="Hori S."/>
            <person name="Arai W."/>
            <person name="Tsubouchi T."/>
            <person name="Morono Y."/>
            <person name="Uchiyama I."/>
            <person name="Ito T."/>
            <person name="Fujiyama A."/>
            <person name="Inagaki F."/>
            <person name="Takami H."/>
        </authorList>
    </citation>
    <scope>NUCLEOTIDE SEQUENCE</scope>
    <source>
        <strain evidence="2">Expedition CK06-06</strain>
    </source>
</reference>